<dbReference type="EMBL" id="JABCKV010000098">
    <property type="protein sequence ID" value="KAG5643723.1"/>
    <property type="molecule type" value="Genomic_DNA"/>
</dbReference>
<feature type="compositionally biased region" description="Polar residues" evidence="1">
    <location>
        <begin position="268"/>
        <end position="279"/>
    </location>
</feature>
<name>A0A9P7KAT0_9AGAR</name>
<dbReference type="AlphaFoldDB" id="A0A9P7KAT0"/>
<organism evidence="2 3">
    <name type="scientific">Asterophora parasitica</name>
    <dbReference type="NCBI Taxonomy" id="117018"/>
    <lineage>
        <taxon>Eukaryota</taxon>
        <taxon>Fungi</taxon>
        <taxon>Dikarya</taxon>
        <taxon>Basidiomycota</taxon>
        <taxon>Agaricomycotina</taxon>
        <taxon>Agaricomycetes</taxon>
        <taxon>Agaricomycetidae</taxon>
        <taxon>Agaricales</taxon>
        <taxon>Tricholomatineae</taxon>
        <taxon>Lyophyllaceae</taxon>
        <taxon>Asterophora</taxon>
    </lineage>
</organism>
<keyword evidence="3" id="KW-1185">Reference proteome</keyword>
<evidence type="ECO:0000313" key="3">
    <source>
        <dbReference type="Proteomes" id="UP000775547"/>
    </source>
</evidence>
<accession>A0A9P7KAT0</accession>
<dbReference type="Gene3D" id="1.20.5.190">
    <property type="match status" value="1"/>
</dbReference>
<dbReference type="Proteomes" id="UP000775547">
    <property type="component" value="Unassembled WGS sequence"/>
</dbReference>
<comment type="caution">
    <text evidence="2">The sequence shown here is derived from an EMBL/GenBank/DDBJ whole genome shotgun (WGS) entry which is preliminary data.</text>
</comment>
<feature type="region of interest" description="Disordered" evidence="1">
    <location>
        <begin position="212"/>
        <end position="279"/>
    </location>
</feature>
<proteinExistence type="predicted"/>
<gene>
    <name evidence="2" type="ORF">DXG03_009712</name>
</gene>
<evidence type="ECO:0000313" key="2">
    <source>
        <dbReference type="EMBL" id="KAG5643723.1"/>
    </source>
</evidence>
<reference evidence="2" key="2">
    <citation type="submission" date="2021-10" db="EMBL/GenBank/DDBJ databases">
        <title>Phylogenomics reveals ancestral predisposition of the termite-cultivated fungus Termitomyces towards a domesticated lifestyle.</title>
        <authorList>
            <person name="Auxier B."/>
            <person name="Grum-Grzhimaylo A."/>
            <person name="Cardenas M.E."/>
            <person name="Lodge J.D."/>
            <person name="Laessoe T."/>
            <person name="Pedersen O."/>
            <person name="Smith M.E."/>
            <person name="Kuyper T.W."/>
            <person name="Franco-Molano E.A."/>
            <person name="Baroni T.J."/>
            <person name="Aanen D.K."/>
        </authorList>
    </citation>
    <scope>NUCLEOTIDE SEQUENCE</scope>
    <source>
        <strain evidence="2">AP01</strain>
        <tissue evidence="2">Mycelium</tissue>
    </source>
</reference>
<protein>
    <submittedName>
        <fullName evidence="2">Uncharacterized protein</fullName>
    </submittedName>
</protein>
<sequence>MHSSAMGVFSNSRTEGAAKSPFMNKKKLKEMRDAEIEQEYSTMDELNEPVLELREEVGEVKSHVGRMKDGVETLVNDTEAMKGDVGGIKSDVRGMKDIVDRIVDGLGGVDGGQVGNIVEKITDDTVETIMSEVKITDDTVETIRSDIEWTMKRFRDDIRDEIAKNQKATQRAIREQFEGRIEDYCKLALAPHFKVLEDRMDVHFQGLAARHFGDGQPSLREGDDSANCRGGADEDRNDKADAETREDILQNSRGEIGDGSEKVKRWRPSSSAGMTGWRT</sequence>
<feature type="compositionally biased region" description="Basic and acidic residues" evidence="1">
    <location>
        <begin position="231"/>
        <end position="248"/>
    </location>
</feature>
<reference evidence="2" key="1">
    <citation type="submission" date="2020-07" db="EMBL/GenBank/DDBJ databases">
        <authorList>
            <person name="Nieuwenhuis M."/>
            <person name="Van De Peppel L.J.J."/>
        </authorList>
    </citation>
    <scope>NUCLEOTIDE SEQUENCE</scope>
    <source>
        <strain evidence="2">AP01</strain>
        <tissue evidence="2">Mycelium</tissue>
    </source>
</reference>
<evidence type="ECO:0000256" key="1">
    <source>
        <dbReference type="SAM" id="MobiDB-lite"/>
    </source>
</evidence>